<keyword evidence="2" id="KW-1185">Reference proteome</keyword>
<proteinExistence type="predicted"/>
<organism evidence="1 2">
    <name type="scientific">Limosilactobacillus pontis</name>
    <dbReference type="NCBI Taxonomy" id="35787"/>
    <lineage>
        <taxon>Bacteria</taxon>
        <taxon>Bacillati</taxon>
        <taxon>Bacillota</taxon>
        <taxon>Bacilli</taxon>
        <taxon>Lactobacillales</taxon>
        <taxon>Lactobacillaceae</taxon>
        <taxon>Limosilactobacillus</taxon>
    </lineage>
</organism>
<gene>
    <name evidence="1" type="ORF">QUW44_04175</name>
</gene>
<dbReference type="PANTHER" id="PTHR10000:SF53">
    <property type="entry name" value="5-AMINO-6-(5-PHOSPHO-D-RIBITYLAMINO)URACIL PHOSPHATASE YBJI-RELATED"/>
    <property type="match status" value="1"/>
</dbReference>
<dbReference type="RefSeq" id="WP_289586001.1">
    <property type="nucleotide sequence ID" value="NZ_JAUDDW010000011.1"/>
</dbReference>
<dbReference type="InterPro" id="IPR006379">
    <property type="entry name" value="HAD-SF_hydro_IIB"/>
</dbReference>
<dbReference type="CDD" id="cd07518">
    <property type="entry name" value="HAD_YbiV-Like"/>
    <property type="match status" value="1"/>
</dbReference>
<dbReference type="InterPro" id="IPR000150">
    <property type="entry name" value="Cof"/>
</dbReference>
<dbReference type="Pfam" id="PF08282">
    <property type="entry name" value="Hydrolase_3"/>
    <property type="match status" value="1"/>
</dbReference>
<dbReference type="PANTHER" id="PTHR10000">
    <property type="entry name" value="PHOSPHOSERINE PHOSPHATASE"/>
    <property type="match status" value="1"/>
</dbReference>
<reference evidence="2" key="1">
    <citation type="submission" date="2023-06" db="EMBL/GenBank/DDBJ databases">
        <title>Identification and characterization of horizontal gene transfer across gut microbiota members of farm animals based on homology search.</title>
        <authorList>
            <person name="Zeman M."/>
            <person name="Kubasova T."/>
            <person name="Jahodarova E."/>
            <person name="Nykrynova M."/>
            <person name="Rychlik I."/>
        </authorList>
    </citation>
    <scope>NUCLEOTIDE SEQUENCE [LARGE SCALE GENOMIC DNA]</scope>
    <source>
        <strain evidence="2">161_Gplus</strain>
    </source>
</reference>
<accession>A0ABT7UXD2</accession>
<dbReference type="InterPro" id="IPR023214">
    <property type="entry name" value="HAD_sf"/>
</dbReference>
<dbReference type="NCBIfam" id="TIGR00099">
    <property type="entry name" value="Cof-subfamily"/>
    <property type="match status" value="1"/>
</dbReference>
<dbReference type="Gene3D" id="3.30.1240.10">
    <property type="match status" value="1"/>
</dbReference>
<evidence type="ECO:0000313" key="1">
    <source>
        <dbReference type="EMBL" id="MDM8266363.1"/>
    </source>
</evidence>
<dbReference type="SFLD" id="SFLDS00003">
    <property type="entry name" value="Haloacid_Dehalogenase"/>
    <property type="match status" value="1"/>
</dbReference>
<dbReference type="SFLD" id="SFLDG01144">
    <property type="entry name" value="C2.B.4:_PGP_Like"/>
    <property type="match status" value="1"/>
</dbReference>
<dbReference type="InterPro" id="IPR036412">
    <property type="entry name" value="HAD-like_sf"/>
</dbReference>
<name>A0ABT7UXD2_9LACO</name>
<dbReference type="GO" id="GO:0016787">
    <property type="term" value="F:hydrolase activity"/>
    <property type="evidence" value="ECO:0007669"/>
    <property type="project" value="UniProtKB-KW"/>
</dbReference>
<evidence type="ECO:0000313" key="2">
    <source>
        <dbReference type="Proteomes" id="UP001529343"/>
    </source>
</evidence>
<comment type="caution">
    <text evidence="1">The sequence shown here is derived from an EMBL/GenBank/DDBJ whole genome shotgun (WGS) entry which is preliminary data.</text>
</comment>
<sequence length="263" mass="29364">MRAVATDIDGTFLTNRRDYDRQLFDKVYAAMVEKDIRFIVASGDQYYFLRSLFPQVADQLAFVAENGVLTIDRGTEVHCGRLTMTDAQAVIEYLEKLPEVNFIVCGRRSAYVLKSAPAEFRTGARRFYTRIKEVADFSVIQDDVIFKFALNVPPAQQEEISREIDTRFAGIIRATSSGNGSIDLIIPGMDKSHGLKLLLTRWGISPRDLVVFGDGENDLEMFELAGTSYAMGNAPQNVQQAATHIIGTNDEQAVLHTLEKLGE</sequence>
<dbReference type="EMBL" id="JAUDDW010000011">
    <property type="protein sequence ID" value="MDM8266363.1"/>
    <property type="molecule type" value="Genomic_DNA"/>
</dbReference>
<dbReference type="SUPFAM" id="SSF56784">
    <property type="entry name" value="HAD-like"/>
    <property type="match status" value="1"/>
</dbReference>
<dbReference type="Proteomes" id="UP001529343">
    <property type="component" value="Unassembled WGS sequence"/>
</dbReference>
<dbReference type="Gene3D" id="3.40.50.1000">
    <property type="entry name" value="HAD superfamily/HAD-like"/>
    <property type="match status" value="1"/>
</dbReference>
<dbReference type="PROSITE" id="PS01229">
    <property type="entry name" value="COF_2"/>
    <property type="match status" value="1"/>
</dbReference>
<keyword evidence="1" id="KW-0378">Hydrolase</keyword>
<dbReference type="SFLD" id="SFLDG01140">
    <property type="entry name" value="C2.B:_Phosphomannomutase_and_P"/>
    <property type="match status" value="1"/>
</dbReference>
<dbReference type="EC" id="3.1.3.-" evidence="1"/>
<dbReference type="NCBIfam" id="TIGR01484">
    <property type="entry name" value="HAD-SF-IIB"/>
    <property type="match status" value="1"/>
</dbReference>
<protein>
    <submittedName>
        <fullName evidence="1">Cof-type HAD-IIB family hydrolase</fullName>
        <ecNumber evidence="1">3.1.3.-</ecNumber>
    </submittedName>
</protein>